<evidence type="ECO:0000313" key="1">
    <source>
        <dbReference type="EMBL" id="GBL90276.1"/>
    </source>
</evidence>
<name>A0A4Y2BG53_ARAVE</name>
<evidence type="ECO:0000313" key="2">
    <source>
        <dbReference type="Proteomes" id="UP000499080"/>
    </source>
</evidence>
<sequence>MVFRAPHRKKSWLENSCYQSNYSAAEQHPLGHPVGVSDHPLLYYYLNHPVFFLRNVSTNTFRVQIPSFNPRECQERVLDIDIKDIDSVVCCIISLKKWLLHT</sequence>
<proteinExistence type="predicted"/>
<dbReference type="EMBL" id="BGPR01000070">
    <property type="protein sequence ID" value="GBL90276.1"/>
    <property type="molecule type" value="Genomic_DNA"/>
</dbReference>
<gene>
    <name evidence="1" type="ORF">AVEN_130377_1</name>
</gene>
<protein>
    <submittedName>
        <fullName evidence="1">Uncharacterized protein</fullName>
    </submittedName>
</protein>
<accession>A0A4Y2BG53</accession>
<comment type="caution">
    <text evidence="1">The sequence shown here is derived from an EMBL/GenBank/DDBJ whole genome shotgun (WGS) entry which is preliminary data.</text>
</comment>
<reference evidence="1 2" key="1">
    <citation type="journal article" date="2019" name="Sci. Rep.">
        <title>Orb-weaving spider Araneus ventricosus genome elucidates the spidroin gene catalogue.</title>
        <authorList>
            <person name="Kono N."/>
            <person name="Nakamura H."/>
            <person name="Ohtoshi R."/>
            <person name="Moran D.A.P."/>
            <person name="Shinohara A."/>
            <person name="Yoshida Y."/>
            <person name="Fujiwara M."/>
            <person name="Mori M."/>
            <person name="Tomita M."/>
            <person name="Arakawa K."/>
        </authorList>
    </citation>
    <scope>NUCLEOTIDE SEQUENCE [LARGE SCALE GENOMIC DNA]</scope>
</reference>
<dbReference type="Proteomes" id="UP000499080">
    <property type="component" value="Unassembled WGS sequence"/>
</dbReference>
<keyword evidence="2" id="KW-1185">Reference proteome</keyword>
<organism evidence="1 2">
    <name type="scientific">Araneus ventricosus</name>
    <name type="common">Orbweaver spider</name>
    <name type="synonym">Epeira ventricosa</name>
    <dbReference type="NCBI Taxonomy" id="182803"/>
    <lineage>
        <taxon>Eukaryota</taxon>
        <taxon>Metazoa</taxon>
        <taxon>Ecdysozoa</taxon>
        <taxon>Arthropoda</taxon>
        <taxon>Chelicerata</taxon>
        <taxon>Arachnida</taxon>
        <taxon>Araneae</taxon>
        <taxon>Araneomorphae</taxon>
        <taxon>Entelegynae</taxon>
        <taxon>Araneoidea</taxon>
        <taxon>Araneidae</taxon>
        <taxon>Araneus</taxon>
    </lineage>
</organism>
<dbReference type="AlphaFoldDB" id="A0A4Y2BG53"/>